<dbReference type="AlphaFoldDB" id="A0AB35J3H0"/>
<proteinExistence type="predicted"/>
<reference evidence="2" key="1">
    <citation type="submission" date="2023-01" db="EMBL/GenBank/DDBJ databases">
        <title>Human gut microbiome strain richness.</title>
        <authorList>
            <person name="Chen-Liaw A."/>
        </authorList>
    </citation>
    <scope>NUCLEOTIDE SEQUENCE</scope>
    <source>
        <strain evidence="2">RTP21484st1_E5_RTP21484_190118</strain>
    </source>
</reference>
<gene>
    <name evidence="2" type="ORF">PN599_01740</name>
</gene>
<sequence>MKKLSILLLSLAAMGAFAFVLPSLPTGQSGAYPTETAFMAEAEEMFQKGNKLYEQGLGLVGYPKHSVALPLLLRGHLVGLQGKGR</sequence>
<accession>A0AB35J3H0</accession>
<dbReference type="EMBL" id="JAQMPJ010000001">
    <property type="protein sequence ID" value="MDB9003724.1"/>
    <property type="molecule type" value="Genomic_DNA"/>
</dbReference>
<organism evidence="2 3">
    <name type="scientific">Parabacteroides distasonis</name>
    <dbReference type="NCBI Taxonomy" id="823"/>
    <lineage>
        <taxon>Bacteria</taxon>
        <taxon>Pseudomonadati</taxon>
        <taxon>Bacteroidota</taxon>
        <taxon>Bacteroidia</taxon>
        <taxon>Bacteroidales</taxon>
        <taxon>Tannerellaceae</taxon>
        <taxon>Parabacteroides</taxon>
    </lineage>
</organism>
<feature type="signal peptide" evidence="1">
    <location>
        <begin position="1"/>
        <end position="18"/>
    </location>
</feature>
<protein>
    <submittedName>
        <fullName evidence="2">Uncharacterized protein</fullName>
    </submittedName>
</protein>
<comment type="caution">
    <text evidence="2">The sequence shown here is derived from an EMBL/GenBank/DDBJ whole genome shotgun (WGS) entry which is preliminary data.</text>
</comment>
<evidence type="ECO:0000256" key="1">
    <source>
        <dbReference type="SAM" id="SignalP"/>
    </source>
</evidence>
<keyword evidence="1" id="KW-0732">Signal</keyword>
<dbReference type="Proteomes" id="UP001210126">
    <property type="component" value="Unassembled WGS sequence"/>
</dbReference>
<feature type="chain" id="PRO_5044271711" evidence="1">
    <location>
        <begin position="19"/>
        <end position="85"/>
    </location>
</feature>
<evidence type="ECO:0000313" key="3">
    <source>
        <dbReference type="Proteomes" id="UP001210126"/>
    </source>
</evidence>
<evidence type="ECO:0000313" key="2">
    <source>
        <dbReference type="EMBL" id="MDB9003724.1"/>
    </source>
</evidence>
<name>A0AB35J3H0_PARDI</name>
<dbReference type="RefSeq" id="WP_270228560.1">
    <property type="nucleotide sequence ID" value="NZ_JAQDHO010000001.1"/>
</dbReference>